<dbReference type="InterPro" id="IPR051045">
    <property type="entry name" value="TonB-dependent_transducer"/>
</dbReference>
<dbReference type="RefSeq" id="WP_066509677.1">
    <property type="nucleotide sequence ID" value="NZ_LNCU01000082.1"/>
</dbReference>
<keyword evidence="8 11" id="KW-1133">Transmembrane helix</keyword>
<evidence type="ECO:0000259" key="12">
    <source>
        <dbReference type="PROSITE" id="PS52015"/>
    </source>
</evidence>
<evidence type="ECO:0000256" key="1">
    <source>
        <dbReference type="ARBA" id="ARBA00004383"/>
    </source>
</evidence>
<evidence type="ECO:0000256" key="8">
    <source>
        <dbReference type="ARBA" id="ARBA00022989"/>
    </source>
</evidence>
<name>A0A120FLP6_9BRAD</name>
<dbReference type="Proteomes" id="UP000057737">
    <property type="component" value="Unassembled WGS sequence"/>
</dbReference>
<dbReference type="NCBIfam" id="TIGR01352">
    <property type="entry name" value="tonB_Cterm"/>
    <property type="match status" value="1"/>
</dbReference>
<dbReference type="GO" id="GO:0055085">
    <property type="term" value="P:transmembrane transport"/>
    <property type="evidence" value="ECO:0007669"/>
    <property type="project" value="InterPro"/>
</dbReference>
<evidence type="ECO:0000256" key="3">
    <source>
        <dbReference type="ARBA" id="ARBA00022448"/>
    </source>
</evidence>
<keyword evidence="7" id="KW-0653">Protein transport</keyword>
<evidence type="ECO:0000256" key="10">
    <source>
        <dbReference type="SAM" id="MobiDB-lite"/>
    </source>
</evidence>
<dbReference type="SUPFAM" id="SSF74653">
    <property type="entry name" value="TolA/TonB C-terminal domain"/>
    <property type="match status" value="1"/>
</dbReference>
<dbReference type="AlphaFoldDB" id="A0A120FLP6"/>
<keyword evidence="3" id="KW-0813">Transport</keyword>
<accession>A0A120FLP6</accession>
<sequence>MNAFALHDTGNDIRLRRWSLSAAAILAVHAAVLALGLTWASAPSPGVAVPTILVDLTPITSAPDITPMEVPPGPVMQEADASPPEPAAAPAVQEQIAPSPPQRKPDVVVPPEQTQQAVPPKPGPAKNVPEQKPVPVKPKVIRREAKKPSEATPAPHTSAPSRAERRAPMASSISAGASASAIAAYNARVRAHLMRFHSYPPGGNGQGGVVRLIFTLDRGGQVVSSHLGGSSGNAMFDARALAMLRQAQPFPAFPPEIAQGSMSFSVPVAFVPR</sequence>
<evidence type="ECO:0000256" key="11">
    <source>
        <dbReference type="SAM" id="Phobius"/>
    </source>
</evidence>
<reference evidence="13 14" key="1">
    <citation type="submission" date="2015-11" db="EMBL/GenBank/DDBJ databases">
        <title>Draft Genome Sequence of the Strain BR 10303 (Bradyrhizobium sp.) isolated from nodules of Centrolobium paraense.</title>
        <authorList>
            <person name="Zelli J.E."/>
            <person name="Simoes-Araujo J.L."/>
            <person name="Barauna A.C."/>
            <person name="Silva K."/>
        </authorList>
    </citation>
    <scope>NUCLEOTIDE SEQUENCE [LARGE SCALE GENOMIC DNA]</scope>
    <source>
        <strain evidence="13 14">BR 10303</strain>
    </source>
</reference>
<gene>
    <name evidence="13" type="ORF">AS156_10420</name>
</gene>
<feature type="compositionally biased region" description="Low complexity" evidence="10">
    <location>
        <begin position="77"/>
        <end position="97"/>
    </location>
</feature>
<keyword evidence="6 11" id="KW-0812">Transmembrane</keyword>
<keyword evidence="9 11" id="KW-0472">Membrane</keyword>
<evidence type="ECO:0000256" key="2">
    <source>
        <dbReference type="ARBA" id="ARBA00006555"/>
    </source>
</evidence>
<keyword evidence="4" id="KW-1003">Cell membrane</keyword>
<dbReference type="InterPro" id="IPR006260">
    <property type="entry name" value="TonB/TolA_C"/>
</dbReference>
<evidence type="ECO:0000256" key="9">
    <source>
        <dbReference type="ARBA" id="ARBA00023136"/>
    </source>
</evidence>
<feature type="transmembrane region" description="Helical" evidence="11">
    <location>
        <begin position="20"/>
        <end position="40"/>
    </location>
</feature>
<dbReference type="InterPro" id="IPR037682">
    <property type="entry name" value="TonB_C"/>
</dbReference>
<evidence type="ECO:0000256" key="6">
    <source>
        <dbReference type="ARBA" id="ARBA00022692"/>
    </source>
</evidence>
<evidence type="ECO:0000313" key="14">
    <source>
        <dbReference type="Proteomes" id="UP000057737"/>
    </source>
</evidence>
<feature type="compositionally biased region" description="Low complexity" evidence="10">
    <location>
        <begin position="126"/>
        <end position="138"/>
    </location>
</feature>
<dbReference type="GO" id="GO:0005886">
    <property type="term" value="C:plasma membrane"/>
    <property type="evidence" value="ECO:0007669"/>
    <property type="project" value="UniProtKB-SubCell"/>
</dbReference>
<evidence type="ECO:0000256" key="4">
    <source>
        <dbReference type="ARBA" id="ARBA00022475"/>
    </source>
</evidence>
<feature type="domain" description="TonB C-terminal" evidence="12">
    <location>
        <begin position="184"/>
        <end position="273"/>
    </location>
</feature>
<keyword evidence="5" id="KW-0997">Cell inner membrane</keyword>
<proteinExistence type="inferred from homology"/>
<dbReference type="FunFam" id="3.30.1150.10:FF:000012">
    <property type="entry name" value="Energy transducer TonB"/>
    <property type="match status" value="1"/>
</dbReference>
<keyword evidence="14" id="KW-1185">Reference proteome</keyword>
<comment type="subcellular location">
    <subcellularLocation>
        <location evidence="1">Cell inner membrane</location>
        <topology evidence="1">Single-pass membrane protein</topology>
        <orientation evidence="1">Periplasmic side</orientation>
    </subcellularLocation>
</comment>
<evidence type="ECO:0000256" key="5">
    <source>
        <dbReference type="ARBA" id="ARBA00022519"/>
    </source>
</evidence>
<dbReference type="GO" id="GO:0015031">
    <property type="term" value="P:protein transport"/>
    <property type="evidence" value="ECO:0007669"/>
    <property type="project" value="UniProtKB-KW"/>
</dbReference>
<comment type="caution">
    <text evidence="13">The sequence shown here is derived from an EMBL/GenBank/DDBJ whole genome shotgun (WGS) entry which is preliminary data.</text>
</comment>
<feature type="region of interest" description="Disordered" evidence="10">
    <location>
        <begin position="64"/>
        <end position="172"/>
    </location>
</feature>
<protein>
    <submittedName>
        <fullName evidence="13">Energy transducer TonB</fullName>
    </submittedName>
</protein>
<dbReference type="PANTHER" id="PTHR33446">
    <property type="entry name" value="PROTEIN TONB-RELATED"/>
    <property type="match status" value="1"/>
</dbReference>
<dbReference type="PROSITE" id="PS52015">
    <property type="entry name" value="TONB_CTD"/>
    <property type="match status" value="1"/>
</dbReference>
<comment type="similarity">
    <text evidence="2">Belongs to the TonB family.</text>
</comment>
<evidence type="ECO:0000313" key="13">
    <source>
        <dbReference type="EMBL" id="KWV52597.1"/>
    </source>
</evidence>
<organism evidence="13 14">
    <name type="scientific">Bradyrhizobium macuxiense</name>
    <dbReference type="NCBI Taxonomy" id="1755647"/>
    <lineage>
        <taxon>Bacteria</taxon>
        <taxon>Pseudomonadati</taxon>
        <taxon>Pseudomonadota</taxon>
        <taxon>Alphaproteobacteria</taxon>
        <taxon>Hyphomicrobiales</taxon>
        <taxon>Nitrobacteraceae</taxon>
        <taxon>Bradyrhizobium</taxon>
    </lineage>
</organism>
<dbReference type="EMBL" id="LNCU01000082">
    <property type="protein sequence ID" value="KWV52597.1"/>
    <property type="molecule type" value="Genomic_DNA"/>
</dbReference>
<dbReference type="Pfam" id="PF13103">
    <property type="entry name" value="TonB_2"/>
    <property type="match status" value="1"/>
</dbReference>
<dbReference type="OrthoDB" id="7433592at2"/>
<dbReference type="Gene3D" id="3.30.1150.10">
    <property type="match status" value="1"/>
</dbReference>
<dbReference type="PANTHER" id="PTHR33446:SF13">
    <property type="entry name" value="TONB PROTEIN"/>
    <property type="match status" value="1"/>
</dbReference>
<evidence type="ECO:0000256" key="7">
    <source>
        <dbReference type="ARBA" id="ARBA00022927"/>
    </source>
</evidence>